<comment type="caution">
    <text evidence="1">The sequence shown here is derived from an EMBL/GenBank/DDBJ whole genome shotgun (WGS) entry which is preliminary data.</text>
</comment>
<gene>
    <name evidence="1" type="ORF">BDR25DRAFT_304139</name>
</gene>
<sequence>MCWGYALLSGCHSIKMLVMVLLVVLPGTRHSQLQENNVQGARHNDSNVLVS</sequence>
<protein>
    <submittedName>
        <fullName evidence="1">Uncharacterized protein</fullName>
    </submittedName>
</protein>
<accession>A0ACB6QT64</accession>
<dbReference type="EMBL" id="MU003509">
    <property type="protein sequence ID" value="KAF2470199.1"/>
    <property type="molecule type" value="Genomic_DNA"/>
</dbReference>
<name>A0ACB6QT64_9PLEO</name>
<evidence type="ECO:0000313" key="1">
    <source>
        <dbReference type="EMBL" id="KAF2470199.1"/>
    </source>
</evidence>
<organism evidence="1 2">
    <name type="scientific">Lindgomyces ingoldianus</name>
    <dbReference type="NCBI Taxonomy" id="673940"/>
    <lineage>
        <taxon>Eukaryota</taxon>
        <taxon>Fungi</taxon>
        <taxon>Dikarya</taxon>
        <taxon>Ascomycota</taxon>
        <taxon>Pezizomycotina</taxon>
        <taxon>Dothideomycetes</taxon>
        <taxon>Pleosporomycetidae</taxon>
        <taxon>Pleosporales</taxon>
        <taxon>Lindgomycetaceae</taxon>
        <taxon>Lindgomyces</taxon>
    </lineage>
</organism>
<keyword evidence="2" id="KW-1185">Reference proteome</keyword>
<evidence type="ECO:0000313" key="2">
    <source>
        <dbReference type="Proteomes" id="UP000799755"/>
    </source>
</evidence>
<proteinExistence type="predicted"/>
<dbReference type="Proteomes" id="UP000799755">
    <property type="component" value="Unassembled WGS sequence"/>
</dbReference>
<reference evidence="1" key="1">
    <citation type="journal article" date="2020" name="Stud. Mycol.">
        <title>101 Dothideomycetes genomes: a test case for predicting lifestyles and emergence of pathogens.</title>
        <authorList>
            <person name="Haridas S."/>
            <person name="Albert R."/>
            <person name="Binder M."/>
            <person name="Bloem J."/>
            <person name="Labutti K."/>
            <person name="Salamov A."/>
            <person name="Andreopoulos B."/>
            <person name="Baker S."/>
            <person name="Barry K."/>
            <person name="Bills G."/>
            <person name="Bluhm B."/>
            <person name="Cannon C."/>
            <person name="Castanera R."/>
            <person name="Culley D."/>
            <person name="Daum C."/>
            <person name="Ezra D."/>
            <person name="Gonzalez J."/>
            <person name="Henrissat B."/>
            <person name="Kuo A."/>
            <person name="Liang C."/>
            <person name="Lipzen A."/>
            <person name="Lutzoni F."/>
            <person name="Magnuson J."/>
            <person name="Mondo S."/>
            <person name="Nolan M."/>
            <person name="Ohm R."/>
            <person name="Pangilinan J."/>
            <person name="Park H.-J."/>
            <person name="Ramirez L."/>
            <person name="Alfaro M."/>
            <person name="Sun H."/>
            <person name="Tritt A."/>
            <person name="Yoshinaga Y."/>
            <person name="Zwiers L.-H."/>
            <person name="Turgeon B."/>
            <person name="Goodwin S."/>
            <person name="Spatafora J."/>
            <person name="Crous P."/>
            <person name="Grigoriev I."/>
        </authorList>
    </citation>
    <scope>NUCLEOTIDE SEQUENCE</scope>
    <source>
        <strain evidence="1">ATCC 200398</strain>
    </source>
</reference>